<dbReference type="AlphaFoldDB" id="S7QAM1"/>
<dbReference type="eggNOG" id="ENOG502RWPZ">
    <property type="taxonomic scope" value="Eukaryota"/>
</dbReference>
<dbReference type="Proteomes" id="UP000030669">
    <property type="component" value="Unassembled WGS sequence"/>
</dbReference>
<keyword evidence="2" id="KW-1185">Reference proteome</keyword>
<dbReference type="OrthoDB" id="3252968at2759"/>
<reference evidence="1 2" key="1">
    <citation type="journal article" date="2012" name="Science">
        <title>The Paleozoic origin of enzymatic lignin decomposition reconstructed from 31 fungal genomes.</title>
        <authorList>
            <person name="Floudas D."/>
            <person name="Binder M."/>
            <person name="Riley R."/>
            <person name="Barry K."/>
            <person name="Blanchette R.A."/>
            <person name="Henrissat B."/>
            <person name="Martinez A.T."/>
            <person name="Otillar R."/>
            <person name="Spatafora J.W."/>
            <person name="Yadav J.S."/>
            <person name="Aerts A."/>
            <person name="Benoit I."/>
            <person name="Boyd A."/>
            <person name="Carlson A."/>
            <person name="Copeland A."/>
            <person name="Coutinho P.M."/>
            <person name="de Vries R.P."/>
            <person name="Ferreira P."/>
            <person name="Findley K."/>
            <person name="Foster B."/>
            <person name="Gaskell J."/>
            <person name="Glotzer D."/>
            <person name="Gorecki P."/>
            <person name="Heitman J."/>
            <person name="Hesse C."/>
            <person name="Hori C."/>
            <person name="Igarashi K."/>
            <person name="Jurgens J.A."/>
            <person name="Kallen N."/>
            <person name="Kersten P."/>
            <person name="Kohler A."/>
            <person name="Kuees U."/>
            <person name="Kumar T.K.A."/>
            <person name="Kuo A."/>
            <person name="LaButti K."/>
            <person name="Larrondo L.F."/>
            <person name="Lindquist E."/>
            <person name="Ling A."/>
            <person name="Lombard V."/>
            <person name="Lucas S."/>
            <person name="Lundell T."/>
            <person name="Martin R."/>
            <person name="McLaughlin D.J."/>
            <person name="Morgenstern I."/>
            <person name="Morin E."/>
            <person name="Murat C."/>
            <person name="Nagy L.G."/>
            <person name="Nolan M."/>
            <person name="Ohm R.A."/>
            <person name="Patyshakuliyeva A."/>
            <person name="Rokas A."/>
            <person name="Ruiz-Duenas F.J."/>
            <person name="Sabat G."/>
            <person name="Salamov A."/>
            <person name="Samejima M."/>
            <person name="Schmutz J."/>
            <person name="Slot J.C."/>
            <person name="St John F."/>
            <person name="Stenlid J."/>
            <person name="Sun H."/>
            <person name="Sun S."/>
            <person name="Syed K."/>
            <person name="Tsang A."/>
            <person name="Wiebenga A."/>
            <person name="Young D."/>
            <person name="Pisabarro A."/>
            <person name="Eastwood D.C."/>
            <person name="Martin F."/>
            <person name="Cullen D."/>
            <person name="Grigoriev I.V."/>
            <person name="Hibbett D.S."/>
        </authorList>
    </citation>
    <scope>NUCLEOTIDE SEQUENCE [LARGE SCALE GENOMIC DNA]</scope>
    <source>
        <strain evidence="1 2">ATCC 11539</strain>
    </source>
</reference>
<sequence length="100" mass="11318">MDWDNPHHDDFIVVSRETGFGGYEALKPKGADIPNTQFFRKAISPGNRAELEDALALQENKLANVTFGTVYPIYAHEGRKWILISISDHESDNRSTIRES</sequence>
<organism evidence="1 2">
    <name type="scientific">Gloeophyllum trabeum (strain ATCC 11539 / FP-39264 / Madison 617)</name>
    <name type="common">Brown rot fungus</name>
    <dbReference type="NCBI Taxonomy" id="670483"/>
    <lineage>
        <taxon>Eukaryota</taxon>
        <taxon>Fungi</taxon>
        <taxon>Dikarya</taxon>
        <taxon>Basidiomycota</taxon>
        <taxon>Agaricomycotina</taxon>
        <taxon>Agaricomycetes</taxon>
        <taxon>Gloeophyllales</taxon>
        <taxon>Gloeophyllaceae</taxon>
        <taxon>Gloeophyllum</taxon>
    </lineage>
</organism>
<dbReference type="EMBL" id="KB469299">
    <property type="protein sequence ID" value="EPQ56966.1"/>
    <property type="molecule type" value="Genomic_DNA"/>
</dbReference>
<gene>
    <name evidence="1" type="ORF">GLOTRDRAFT_110365</name>
</gene>
<evidence type="ECO:0000313" key="1">
    <source>
        <dbReference type="EMBL" id="EPQ56966.1"/>
    </source>
</evidence>
<dbReference type="KEGG" id="gtr:GLOTRDRAFT_110365"/>
<dbReference type="RefSeq" id="XP_007864141.1">
    <property type="nucleotide sequence ID" value="XM_007865950.1"/>
</dbReference>
<dbReference type="HOGENOM" id="CLU_182410_0_0_1"/>
<protein>
    <submittedName>
        <fullName evidence="1">Uncharacterized protein</fullName>
    </submittedName>
</protein>
<evidence type="ECO:0000313" key="2">
    <source>
        <dbReference type="Proteomes" id="UP000030669"/>
    </source>
</evidence>
<accession>S7QAM1</accession>
<name>S7QAM1_GLOTA</name>
<proteinExistence type="predicted"/>
<dbReference type="GeneID" id="19299206"/>
<dbReference type="OMA" id="GSTHTQF"/>